<reference evidence="15 16" key="1">
    <citation type="submission" date="2018-09" db="EMBL/GenBank/DDBJ databases">
        <title>Genomic investigation of the strawberry pathogen Phytophthora fragariae indicates pathogenicity is determined by transcriptional variation in three key races.</title>
        <authorList>
            <person name="Adams T.M."/>
            <person name="Armitage A.D."/>
            <person name="Sobczyk M.K."/>
            <person name="Bates H.J."/>
            <person name="Dunwell J.M."/>
            <person name="Nellist C.F."/>
            <person name="Harrison R.J."/>
        </authorList>
    </citation>
    <scope>NUCLEOTIDE SEQUENCE [LARGE SCALE GENOMIC DNA]</scope>
    <source>
        <strain evidence="8 11">A4</strain>
        <strain evidence="6 12">BC-1</strain>
        <strain evidence="7 16">BC-23</strain>
        <strain evidence="5 10">NOV-27</strain>
        <strain evidence="3 13">NOV-5</strain>
        <strain evidence="4 14">NOV-71</strain>
        <strain evidence="1 9">NOV-9</strain>
        <strain evidence="2 15">SCRP245</strain>
    </source>
</reference>
<sequence>MVWTLCCWPLSCASPLLNGPYESTGRRQSRPRYPVTRAAKRFSTVGNGSTATFIFADNYNCYMFSGFYIQSPTRGMNSKYSIYP</sequence>
<dbReference type="Proteomes" id="UP000433483">
    <property type="component" value="Unassembled WGS sequence"/>
</dbReference>
<dbReference type="EMBL" id="QXFW01004884">
    <property type="protein sequence ID" value="KAE8963966.1"/>
    <property type="molecule type" value="Genomic_DNA"/>
</dbReference>
<dbReference type="Proteomes" id="UP000429523">
    <property type="component" value="Unassembled WGS sequence"/>
</dbReference>
<evidence type="ECO:0000313" key="5">
    <source>
        <dbReference type="EMBL" id="KAE9174168.1"/>
    </source>
</evidence>
<dbReference type="EMBL" id="QXGE01004186">
    <property type="protein sequence ID" value="KAE9271612.1"/>
    <property type="molecule type" value="Genomic_DNA"/>
</dbReference>
<accession>A0A6A3H385</accession>
<evidence type="ECO:0000313" key="9">
    <source>
        <dbReference type="Proteomes" id="UP000429523"/>
    </source>
</evidence>
<evidence type="ECO:0000313" key="1">
    <source>
        <dbReference type="EMBL" id="KAE8920540.1"/>
    </source>
</evidence>
<evidence type="ECO:0000313" key="2">
    <source>
        <dbReference type="EMBL" id="KAE8963966.1"/>
    </source>
</evidence>
<gene>
    <name evidence="8" type="ORF">PF001_g28303</name>
    <name evidence="6" type="ORF">PF002_g28594</name>
    <name evidence="7" type="ORF">PF004_g23810</name>
    <name evidence="5" type="ORF">PF005_g25971</name>
    <name evidence="3" type="ORF">PF006_g28955</name>
    <name evidence="4" type="ORF">PF007_g25064</name>
    <name evidence="1" type="ORF">PF009_g29165</name>
    <name evidence="2" type="ORF">PF011_g28840</name>
</gene>
<dbReference type="Proteomes" id="UP000476176">
    <property type="component" value="Unassembled WGS sequence"/>
</dbReference>
<organism evidence="2 15">
    <name type="scientific">Phytophthora fragariae</name>
    <dbReference type="NCBI Taxonomy" id="53985"/>
    <lineage>
        <taxon>Eukaryota</taxon>
        <taxon>Sar</taxon>
        <taxon>Stramenopiles</taxon>
        <taxon>Oomycota</taxon>
        <taxon>Peronosporomycetes</taxon>
        <taxon>Peronosporales</taxon>
        <taxon>Peronosporaceae</taxon>
        <taxon>Phytophthora</taxon>
    </lineage>
</organism>
<evidence type="ECO:0000313" key="15">
    <source>
        <dbReference type="Proteomes" id="UP000460718"/>
    </source>
</evidence>
<name>A0A6A3H385_9STRA</name>
<evidence type="ECO:0000313" key="3">
    <source>
        <dbReference type="EMBL" id="KAE9072324.1"/>
    </source>
</evidence>
<dbReference type="EMBL" id="QXGB01002903">
    <property type="protein sequence ID" value="KAE9174168.1"/>
    <property type="molecule type" value="Genomic_DNA"/>
</dbReference>
<dbReference type="EMBL" id="QXFZ01002621">
    <property type="protein sequence ID" value="KAE9075295.1"/>
    <property type="molecule type" value="Genomic_DNA"/>
</dbReference>
<evidence type="ECO:0000313" key="12">
    <source>
        <dbReference type="Proteomes" id="UP000440367"/>
    </source>
</evidence>
<dbReference type="Proteomes" id="UP000460718">
    <property type="component" value="Unassembled WGS sequence"/>
</dbReference>
<dbReference type="EMBL" id="QXGD01003565">
    <property type="protein sequence ID" value="KAE9176201.1"/>
    <property type="molecule type" value="Genomic_DNA"/>
</dbReference>
<proteinExistence type="predicted"/>
<dbReference type="EMBL" id="QXGF01003952">
    <property type="protein sequence ID" value="KAE8920540.1"/>
    <property type="molecule type" value="Genomic_DNA"/>
</dbReference>
<dbReference type="EMBL" id="QXGC01002608">
    <property type="protein sequence ID" value="KAE9183913.1"/>
    <property type="molecule type" value="Genomic_DNA"/>
</dbReference>
<evidence type="ECO:0000313" key="11">
    <source>
        <dbReference type="Proteomes" id="UP000437068"/>
    </source>
</evidence>
<evidence type="ECO:0000313" key="6">
    <source>
        <dbReference type="EMBL" id="KAE9176201.1"/>
    </source>
</evidence>
<evidence type="ECO:0000313" key="14">
    <source>
        <dbReference type="Proteomes" id="UP000441208"/>
    </source>
</evidence>
<evidence type="ECO:0000313" key="16">
    <source>
        <dbReference type="Proteomes" id="UP000476176"/>
    </source>
</evidence>
<comment type="caution">
    <text evidence="2">The sequence shown here is derived from an EMBL/GenBank/DDBJ whole genome shotgun (WGS) entry which is preliminary data.</text>
</comment>
<dbReference type="Proteomes" id="UP000437068">
    <property type="component" value="Unassembled WGS sequence"/>
</dbReference>
<evidence type="ECO:0000313" key="13">
    <source>
        <dbReference type="Proteomes" id="UP000440732"/>
    </source>
</evidence>
<dbReference type="Proteomes" id="UP000440367">
    <property type="component" value="Unassembled WGS sequence"/>
</dbReference>
<dbReference type="EMBL" id="QXGA01004577">
    <property type="protein sequence ID" value="KAE9072324.1"/>
    <property type="molecule type" value="Genomic_DNA"/>
</dbReference>
<dbReference type="Proteomes" id="UP000440732">
    <property type="component" value="Unassembled WGS sequence"/>
</dbReference>
<dbReference type="Proteomes" id="UP000441208">
    <property type="component" value="Unassembled WGS sequence"/>
</dbReference>
<keyword evidence="10" id="KW-1185">Reference proteome</keyword>
<evidence type="ECO:0000313" key="7">
    <source>
        <dbReference type="EMBL" id="KAE9183913.1"/>
    </source>
</evidence>
<evidence type="ECO:0000313" key="8">
    <source>
        <dbReference type="EMBL" id="KAE9271612.1"/>
    </source>
</evidence>
<evidence type="ECO:0000313" key="4">
    <source>
        <dbReference type="EMBL" id="KAE9075295.1"/>
    </source>
</evidence>
<protein>
    <submittedName>
        <fullName evidence="2">Uncharacterized protein</fullName>
    </submittedName>
</protein>
<evidence type="ECO:0000313" key="10">
    <source>
        <dbReference type="Proteomes" id="UP000433483"/>
    </source>
</evidence>
<dbReference type="AlphaFoldDB" id="A0A6A3H385"/>